<dbReference type="InterPro" id="IPR041468">
    <property type="entry name" value="HTH_ParB/Spo0J"/>
</dbReference>
<dbReference type="NCBIfam" id="TIGR00180">
    <property type="entry name" value="parB_part"/>
    <property type="match status" value="1"/>
</dbReference>
<dbReference type="PANTHER" id="PTHR33375:SF1">
    <property type="entry name" value="CHROMOSOME-PARTITIONING PROTEIN PARB-RELATED"/>
    <property type="match status" value="1"/>
</dbReference>
<dbReference type="EMBL" id="JAWXYC010000003">
    <property type="protein sequence ID" value="MDX5951808.1"/>
    <property type="molecule type" value="Genomic_DNA"/>
</dbReference>
<dbReference type="GO" id="GO:0003677">
    <property type="term" value="F:DNA binding"/>
    <property type="evidence" value="ECO:0007669"/>
    <property type="project" value="UniProtKB-KW"/>
</dbReference>
<protein>
    <submittedName>
        <fullName evidence="6">ParB/RepB/Spo0J family partition protein</fullName>
    </submittedName>
</protein>
<dbReference type="EMBL" id="CP032340">
    <property type="protein sequence ID" value="QCO10555.1"/>
    <property type="molecule type" value="Genomic_DNA"/>
</dbReference>
<dbReference type="InterPro" id="IPR004437">
    <property type="entry name" value="ParB/RepB/Spo0J"/>
</dbReference>
<dbReference type="CDD" id="cd16393">
    <property type="entry name" value="SPO0J_N"/>
    <property type="match status" value="1"/>
</dbReference>
<dbReference type="FunFam" id="3.90.1530.30:FF:000001">
    <property type="entry name" value="Chromosome partitioning protein ParB"/>
    <property type="match status" value="1"/>
</dbReference>
<dbReference type="SMART" id="SM00470">
    <property type="entry name" value="ParB"/>
    <property type="match status" value="1"/>
</dbReference>
<dbReference type="InterPro" id="IPR050336">
    <property type="entry name" value="Chromosome_partition/occlusion"/>
</dbReference>
<keyword evidence="6" id="KW-0614">Plasmid</keyword>
<dbReference type="AlphaFoldDB" id="A0A0N7I8Q8"/>
<dbReference type="GeneID" id="56449343"/>
<keyword evidence="2" id="KW-0159">Chromosome partition</keyword>
<reference evidence="6 7" key="1">
    <citation type="submission" date="2018-09" db="EMBL/GenBank/DDBJ databases">
        <title>Whole genome based analysis of evolution and adaptive divergence in Indian and Brazilian strains of Azospirillum brasilense.</title>
        <authorList>
            <person name="Singh C."/>
            <person name="Tripathi A.K."/>
        </authorList>
    </citation>
    <scope>NUCLEOTIDE SEQUENCE [LARGE SCALE GENOMIC DNA]</scope>
    <source>
        <strain evidence="6 7">MTCC4038</strain>
        <plasmid evidence="6 7">p1</plasmid>
    </source>
</reference>
<dbReference type="Pfam" id="PF02195">
    <property type="entry name" value="ParB_N"/>
    <property type="match status" value="1"/>
</dbReference>
<evidence type="ECO:0000313" key="6">
    <source>
        <dbReference type="EMBL" id="QCO10555.1"/>
    </source>
</evidence>
<evidence type="ECO:0000313" key="5">
    <source>
        <dbReference type="EMBL" id="MDX5951808.1"/>
    </source>
</evidence>
<name>A0A0N7I8Q8_AZOBR</name>
<dbReference type="Pfam" id="PF17762">
    <property type="entry name" value="HTH_ParB"/>
    <property type="match status" value="1"/>
</dbReference>
<dbReference type="Gene3D" id="1.10.10.2830">
    <property type="match status" value="1"/>
</dbReference>
<reference evidence="5 8" key="2">
    <citation type="submission" date="2023-11" db="EMBL/GenBank/DDBJ databases">
        <title>MicrobeMod: A computational toolkit for identifying prokaryotic methylation and restriction-modification with nanopore sequencing.</title>
        <authorList>
            <person name="Crits-Christoph A."/>
            <person name="Kang S.C."/>
            <person name="Lee H."/>
            <person name="Ostrov N."/>
        </authorList>
    </citation>
    <scope>NUCLEOTIDE SEQUENCE [LARGE SCALE GENOMIC DNA]</scope>
    <source>
        <strain evidence="5 8">ATCC 29145</strain>
    </source>
</reference>
<dbReference type="Proteomes" id="UP000298774">
    <property type="component" value="Plasmid p1"/>
</dbReference>
<dbReference type="InterPro" id="IPR003115">
    <property type="entry name" value="ParB_N"/>
</dbReference>
<dbReference type="PANTHER" id="PTHR33375">
    <property type="entry name" value="CHROMOSOME-PARTITIONING PROTEIN PARB-RELATED"/>
    <property type="match status" value="1"/>
</dbReference>
<evidence type="ECO:0000259" key="4">
    <source>
        <dbReference type="SMART" id="SM00470"/>
    </source>
</evidence>
<dbReference type="GO" id="GO:0007059">
    <property type="term" value="P:chromosome segregation"/>
    <property type="evidence" value="ECO:0007669"/>
    <property type="project" value="UniProtKB-KW"/>
</dbReference>
<gene>
    <name evidence="6" type="ORF">D3868_15815</name>
    <name evidence="5" type="ORF">SIM66_11480</name>
</gene>
<accession>A0A0N7I8Q8</accession>
<dbReference type="GO" id="GO:0045881">
    <property type="term" value="P:positive regulation of sporulation resulting in formation of a cellular spore"/>
    <property type="evidence" value="ECO:0007669"/>
    <property type="project" value="TreeGrafter"/>
</dbReference>
<evidence type="ECO:0000256" key="1">
    <source>
        <dbReference type="ARBA" id="ARBA00006295"/>
    </source>
</evidence>
<sequence>MSRKLERTSTRIFDKAAQRGGDALFGLSADFPRLIEVDLDRVHPNPDQPRRHFDDQSLQELANSIARHGLKQPVLVQDLGDGDYRLIAGERRLRACGLAGRQTIFAIVTDGDPDELALIENIQRVDLDAMELARAFARLIERHDYTHEALGQVIGRSQAEVTRTLSLLRLPADIVAEFETRHRSVPKSILTEIAAVDDPILQRKLWDTIKDGGTVKALREAKRAQMGGGEPESAAAARIQPAPAVRFVSAVQRIAKDFSTVDAGELRAHRKQLSEAQWQELRRLHALLDELLA</sequence>
<comment type="similarity">
    <text evidence="1">Belongs to the ParB family.</text>
</comment>
<evidence type="ECO:0000256" key="3">
    <source>
        <dbReference type="ARBA" id="ARBA00023125"/>
    </source>
</evidence>
<dbReference type="Gene3D" id="3.90.1530.30">
    <property type="match status" value="1"/>
</dbReference>
<dbReference type="RefSeq" id="WP_035677798.1">
    <property type="nucleotide sequence ID" value="NZ_CP012915.1"/>
</dbReference>
<dbReference type="KEGG" id="abf:AMK58_21450"/>
<evidence type="ECO:0000256" key="2">
    <source>
        <dbReference type="ARBA" id="ARBA00022829"/>
    </source>
</evidence>
<organism evidence="6 7">
    <name type="scientific">Azospirillum brasilense</name>
    <dbReference type="NCBI Taxonomy" id="192"/>
    <lineage>
        <taxon>Bacteria</taxon>
        <taxon>Pseudomonadati</taxon>
        <taxon>Pseudomonadota</taxon>
        <taxon>Alphaproteobacteria</taxon>
        <taxon>Rhodospirillales</taxon>
        <taxon>Azospirillaceae</taxon>
        <taxon>Azospirillum</taxon>
    </lineage>
</organism>
<evidence type="ECO:0000313" key="8">
    <source>
        <dbReference type="Proteomes" id="UP001277471"/>
    </source>
</evidence>
<proteinExistence type="inferred from homology"/>
<geneLocation type="plasmid" evidence="6 7">
    <name>p1</name>
</geneLocation>
<feature type="domain" description="ParB-like N-terminal" evidence="4">
    <location>
        <begin position="35"/>
        <end position="122"/>
    </location>
</feature>
<dbReference type="InterPro" id="IPR036086">
    <property type="entry name" value="ParB/Sulfiredoxin_sf"/>
</dbReference>
<keyword evidence="3" id="KW-0238">DNA-binding</keyword>
<evidence type="ECO:0000313" key="7">
    <source>
        <dbReference type="Proteomes" id="UP000298774"/>
    </source>
</evidence>
<dbReference type="GO" id="GO:0005694">
    <property type="term" value="C:chromosome"/>
    <property type="evidence" value="ECO:0007669"/>
    <property type="project" value="TreeGrafter"/>
</dbReference>
<dbReference type="Proteomes" id="UP001277471">
    <property type="component" value="Unassembled WGS sequence"/>
</dbReference>
<dbReference type="SUPFAM" id="SSF110849">
    <property type="entry name" value="ParB/Sulfiredoxin"/>
    <property type="match status" value="1"/>
</dbReference>
<keyword evidence="8" id="KW-1185">Reference proteome</keyword>